<keyword evidence="2" id="KW-1185">Reference proteome</keyword>
<gene>
    <name evidence="1" type="ORF">BLA24_20715</name>
</gene>
<dbReference type="AlphaFoldDB" id="A0A2G1XFQ6"/>
<sequence length="104" mass="11061">MAGAGADRRSYDTGASSEVQGSLQGIISRLETVLTERDGAVKAAMADFRADGVSDAYHDKEVRWNRAATEVRQIMTLLRSTMEKNDGTAQSTLAKAKAAVDAIG</sequence>
<reference evidence="1 2" key="1">
    <citation type="journal article" date="2017" name="Biochemistry">
        <title>Identification of the Biosynthetic Pathway for the Antibiotic Bicyclomycin.</title>
        <authorList>
            <person name="Patteson J."/>
            <person name="Cai W."/>
            <person name="Johnson R.A."/>
            <person name="Santa Maria K."/>
            <person name="Li B."/>
        </authorList>
    </citation>
    <scope>NUCLEOTIDE SEQUENCE [LARGE SCALE GENOMIC DNA]</scope>
    <source>
        <strain evidence="1 2">ATCC 21532</strain>
    </source>
</reference>
<dbReference type="NCBIfam" id="NF035935">
    <property type="entry name" value="ESAT6_3"/>
    <property type="match status" value="1"/>
</dbReference>
<dbReference type="EMBL" id="NHZO01000151">
    <property type="protein sequence ID" value="PHQ50035.1"/>
    <property type="molecule type" value="Genomic_DNA"/>
</dbReference>
<comment type="caution">
    <text evidence="1">The sequence shown here is derived from an EMBL/GenBank/DDBJ whole genome shotgun (WGS) entry which is preliminary data.</text>
</comment>
<accession>A0A2G1XFQ6</accession>
<dbReference type="RefSeq" id="WP_099200522.1">
    <property type="nucleotide sequence ID" value="NZ_JBIRXA010000001.1"/>
</dbReference>
<evidence type="ECO:0008006" key="3">
    <source>
        <dbReference type="Google" id="ProtNLM"/>
    </source>
</evidence>
<proteinExistence type="predicted"/>
<evidence type="ECO:0000313" key="2">
    <source>
        <dbReference type="Proteomes" id="UP000222531"/>
    </source>
</evidence>
<organism evidence="1 2">
    <name type="scientific">Streptomyces cinnamoneus</name>
    <name type="common">Streptoverticillium cinnamoneum</name>
    <dbReference type="NCBI Taxonomy" id="53446"/>
    <lineage>
        <taxon>Bacteria</taxon>
        <taxon>Bacillati</taxon>
        <taxon>Actinomycetota</taxon>
        <taxon>Actinomycetes</taxon>
        <taxon>Kitasatosporales</taxon>
        <taxon>Streptomycetaceae</taxon>
        <taxon>Streptomyces</taxon>
        <taxon>Streptomyces cinnamoneus group</taxon>
    </lineage>
</organism>
<dbReference type="InterPro" id="IPR048032">
    <property type="entry name" value="ESAT6-like"/>
</dbReference>
<dbReference type="Gene3D" id="1.10.287.1060">
    <property type="entry name" value="ESAT-6-like"/>
    <property type="match status" value="1"/>
</dbReference>
<name>A0A2G1XFQ6_STRCJ</name>
<dbReference type="OrthoDB" id="4965508at2"/>
<protein>
    <recommendedName>
        <fullName evidence="3">Pore-forming ESAT-6 family protein</fullName>
    </recommendedName>
</protein>
<evidence type="ECO:0000313" key="1">
    <source>
        <dbReference type="EMBL" id="PHQ50035.1"/>
    </source>
</evidence>
<dbReference type="Proteomes" id="UP000222531">
    <property type="component" value="Unassembled WGS sequence"/>
</dbReference>